<dbReference type="PANTHER" id="PTHR47423">
    <property type="entry name" value="G-PATCH DOMAIN CONTAINING PROTEIN"/>
    <property type="match status" value="1"/>
</dbReference>
<protein>
    <recommendedName>
        <fullName evidence="2">G-patch domain-containing protein</fullName>
    </recommendedName>
</protein>
<feature type="non-terminal residue" evidence="3">
    <location>
        <position position="99"/>
    </location>
</feature>
<reference evidence="3 4" key="1">
    <citation type="journal article" date="2021" name="Nat. Plants">
        <title>The Taxus genome provides insights into paclitaxel biosynthesis.</title>
        <authorList>
            <person name="Xiong X."/>
            <person name="Gou J."/>
            <person name="Liao Q."/>
            <person name="Li Y."/>
            <person name="Zhou Q."/>
            <person name="Bi G."/>
            <person name="Li C."/>
            <person name="Du R."/>
            <person name="Wang X."/>
            <person name="Sun T."/>
            <person name="Guo L."/>
            <person name="Liang H."/>
            <person name="Lu P."/>
            <person name="Wu Y."/>
            <person name="Zhang Z."/>
            <person name="Ro D.K."/>
            <person name="Shang Y."/>
            <person name="Huang S."/>
            <person name="Yan J."/>
        </authorList>
    </citation>
    <scope>NUCLEOTIDE SEQUENCE [LARGE SCALE GENOMIC DNA]</scope>
    <source>
        <strain evidence="3">Ta-2019</strain>
    </source>
</reference>
<feature type="domain" description="G-patch" evidence="2">
    <location>
        <begin position="12"/>
        <end position="57"/>
    </location>
</feature>
<organism evidence="3 4">
    <name type="scientific">Taxus chinensis</name>
    <name type="common">Chinese yew</name>
    <name type="synonym">Taxus wallichiana var. chinensis</name>
    <dbReference type="NCBI Taxonomy" id="29808"/>
    <lineage>
        <taxon>Eukaryota</taxon>
        <taxon>Viridiplantae</taxon>
        <taxon>Streptophyta</taxon>
        <taxon>Embryophyta</taxon>
        <taxon>Tracheophyta</taxon>
        <taxon>Spermatophyta</taxon>
        <taxon>Pinopsida</taxon>
        <taxon>Pinidae</taxon>
        <taxon>Conifers II</taxon>
        <taxon>Cupressales</taxon>
        <taxon>Taxaceae</taxon>
        <taxon>Taxus</taxon>
    </lineage>
</organism>
<dbReference type="Pfam" id="PF01585">
    <property type="entry name" value="G-patch"/>
    <property type="match status" value="1"/>
</dbReference>
<dbReference type="Proteomes" id="UP000824469">
    <property type="component" value="Unassembled WGS sequence"/>
</dbReference>
<comment type="caution">
    <text evidence="3">The sequence shown here is derived from an EMBL/GenBank/DDBJ whole genome shotgun (WGS) entry which is preliminary data.</text>
</comment>
<evidence type="ECO:0000256" key="1">
    <source>
        <dbReference type="SAM" id="MobiDB-lite"/>
    </source>
</evidence>
<name>A0AA38GYJ4_TAXCH</name>
<feature type="non-terminal residue" evidence="3">
    <location>
        <position position="1"/>
    </location>
</feature>
<evidence type="ECO:0000259" key="2">
    <source>
        <dbReference type="PROSITE" id="PS50174"/>
    </source>
</evidence>
<feature type="compositionally biased region" description="Polar residues" evidence="1">
    <location>
        <begin position="72"/>
        <end position="82"/>
    </location>
</feature>
<dbReference type="PANTHER" id="PTHR47423:SF2">
    <property type="entry name" value="PROTEIN SQS1"/>
    <property type="match status" value="1"/>
</dbReference>
<evidence type="ECO:0000313" key="4">
    <source>
        <dbReference type="Proteomes" id="UP000824469"/>
    </source>
</evidence>
<keyword evidence="4" id="KW-1185">Reference proteome</keyword>
<dbReference type="SMART" id="SM00443">
    <property type="entry name" value="G_patch"/>
    <property type="match status" value="1"/>
</dbReference>
<evidence type="ECO:0000313" key="3">
    <source>
        <dbReference type="EMBL" id="KAH9331411.1"/>
    </source>
</evidence>
<feature type="compositionally biased region" description="Basic and acidic residues" evidence="1">
    <location>
        <begin position="88"/>
        <end position="99"/>
    </location>
</feature>
<dbReference type="InterPro" id="IPR000467">
    <property type="entry name" value="G_patch_dom"/>
</dbReference>
<proteinExistence type="predicted"/>
<dbReference type="EMBL" id="JAHRHJ020000001">
    <property type="protein sequence ID" value="KAH9331411.1"/>
    <property type="molecule type" value="Genomic_DNA"/>
</dbReference>
<dbReference type="GO" id="GO:0003676">
    <property type="term" value="F:nucleic acid binding"/>
    <property type="evidence" value="ECO:0007669"/>
    <property type="project" value="InterPro"/>
</dbReference>
<feature type="region of interest" description="Disordered" evidence="1">
    <location>
        <begin position="62"/>
        <end position="99"/>
    </location>
</feature>
<accession>A0AA38GYJ4</accession>
<gene>
    <name evidence="3" type="ORF">KI387_003519</name>
</gene>
<sequence>SDVPLGQFEKHTKGIGSKLMVKMGFNGTGLGKNGQGDANPIQVEDQPRFAGLGYSSGKLEIGESSKAAEGRQASNSQGSTPLELQDSAIRRNNERCKKT</sequence>
<dbReference type="AlphaFoldDB" id="A0AA38GYJ4"/>
<dbReference type="PROSITE" id="PS50174">
    <property type="entry name" value="G_PATCH"/>
    <property type="match status" value="1"/>
</dbReference>